<evidence type="ECO:0008006" key="4">
    <source>
        <dbReference type="Google" id="ProtNLM"/>
    </source>
</evidence>
<evidence type="ECO:0000313" key="3">
    <source>
        <dbReference type="Proteomes" id="UP000034488"/>
    </source>
</evidence>
<protein>
    <recommendedName>
        <fullName evidence="4">DUF11 domain-containing protein</fullName>
    </recommendedName>
</protein>
<evidence type="ECO:0000256" key="1">
    <source>
        <dbReference type="SAM" id="Phobius"/>
    </source>
</evidence>
<dbReference type="EMBL" id="LBPI01000004">
    <property type="protein sequence ID" value="KKP55163.1"/>
    <property type="molecule type" value="Genomic_DNA"/>
</dbReference>
<dbReference type="NCBIfam" id="TIGR01451">
    <property type="entry name" value="B_ant_repeat"/>
    <property type="match status" value="1"/>
</dbReference>
<dbReference type="AlphaFoldDB" id="A0A0G0AF27"/>
<feature type="transmembrane region" description="Helical" evidence="1">
    <location>
        <begin position="517"/>
        <end position="535"/>
    </location>
</feature>
<dbReference type="InterPro" id="IPR047589">
    <property type="entry name" value="DUF11_rpt"/>
</dbReference>
<keyword evidence="1" id="KW-0472">Membrane</keyword>
<name>A0A0G0AF27_9BACT</name>
<sequence>MDRQSRNTKKALKALVIVGIILLLALVGAVVYFYALNDKQSQEEELNKITCGCYMIDPAVVNECGDPKRAFLFNINTVDSDQTCNATCDINQVADNLLNSTTAKETYKSCTVRSISDTRCENMILKDQDGKIITGRIKPTDEINVEATFDKSTYTDYSFKINTESFTPDSTDGNKITKKITNFEGLSSVEVLATAKDLQGDQINSIVCRRVVDIQTAGSTTVTTMSAITEQQSDGKTKVSQISISVGQLASNNVKIKYSFGDKFATITAKSGITVESSKGSITMSKLDLYDATNFESQSFDILNNHLGDLTITTEVFVDDISIGSASTKVIFTQTDVTPQQPATEEPITEAQKSNFTTTKTSAQSCVERVEGSNLATFTITVKNNKDVADSITSIKDKLPLGFIYSAATSTVNGSTVTDASMVTITPVGESQEIVWQPSSAWSLPAQGNLVITFQATASSTAISGQNQNEVIVNPVEIPLDPATLRAEAMITVAQDCDNITEEEQQEVPSTGIFDNFIIRIGIGILILITGWIIYTRPEGTTISSMIVESRIYSDVELTKYKVTDPKKYFEEKILRGKSRGSR</sequence>
<gene>
    <name evidence="2" type="ORF">UR47_C0004G0012</name>
</gene>
<keyword evidence="1" id="KW-0812">Transmembrane</keyword>
<proteinExistence type="predicted"/>
<keyword evidence="1" id="KW-1133">Transmembrane helix</keyword>
<accession>A0A0G0AF27</accession>
<comment type="caution">
    <text evidence="2">The sequence shown here is derived from an EMBL/GenBank/DDBJ whole genome shotgun (WGS) entry which is preliminary data.</text>
</comment>
<organism evidence="2 3">
    <name type="scientific">candidate division WS6 bacterium GW2011_GWB1_33_6</name>
    <dbReference type="NCBI Taxonomy" id="1619088"/>
    <lineage>
        <taxon>Bacteria</taxon>
        <taxon>Candidatus Dojkabacteria</taxon>
    </lineage>
</organism>
<evidence type="ECO:0000313" key="2">
    <source>
        <dbReference type="EMBL" id="KKP55163.1"/>
    </source>
</evidence>
<reference evidence="2 3" key="1">
    <citation type="journal article" date="2015" name="Nature">
        <title>rRNA introns, odd ribosomes, and small enigmatic genomes across a large radiation of phyla.</title>
        <authorList>
            <person name="Brown C.T."/>
            <person name="Hug L.A."/>
            <person name="Thomas B.C."/>
            <person name="Sharon I."/>
            <person name="Castelle C.J."/>
            <person name="Singh A."/>
            <person name="Wilkins M.J."/>
            <person name="Williams K.H."/>
            <person name="Banfield J.F."/>
        </authorList>
    </citation>
    <scope>NUCLEOTIDE SEQUENCE [LARGE SCALE GENOMIC DNA]</scope>
</reference>
<dbReference type="Proteomes" id="UP000034488">
    <property type="component" value="Unassembled WGS sequence"/>
</dbReference>
<feature type="transmembrane region" description="Helical" evidence="1">
    <location>
        <begin position="12"/>
        <end position="35"/>
    </location>
</feature>